<protein>
    <submittedName>
        <fullName evidence="2">Phage baseplate assembly protein V</fullName>
    </submittedName>
</protein>
<proteinExistence type="predicted"/>
<dbReference type="SUPFAM" id="SSF69255">
    <property type="entry name" value="gp5 N-terminal domain-like"/>
    <property type="match status" value="1"/>
</dbReference>
<sequence>MNTADFDRYDGGLPGRRLFGLYPAIVQDLVDPDGYGQVQVAFPWLGEAGAGVRVWARLISLYADDGQGWEILPEVGSEVIVAFEAGVLERAYIVGAVWNGRQALPEAAAAANNKRLLKTRSGSLLEFDDSAGAAKVTLSLQSGHRLVLDDAAQQVTLQHANGCRIEMNAAGQVSITANATVEVNASAVNVHAPMVNCDGTVVCQTLITQSVVSPSYTPGAGNVW</sequence>
<evidence type="ECO:0000313" key="2">
    <source>
        <dbReference type="EMBL" id="UXY14684.1"/>
    </source>
</evidence>
<evidence type="ECO:0000313" key="3">
    <source>
        <dbReference type="Proteomes" id="UP001061302"/>
    </source>
</evidence>
<organism evidence="2 3">
    <name type="scientific">Chitiniphilus purpureus</name>
    <dbReference type="NCBI Taxonomy" id="2981137"/>
    <lineage>
        <taxon>Bacteria</taxon>
        <taxon>Pseudomonadati</taxon>
        <taxon>Pseudomonadota</taxon>
        <taxon>Betaproteobacteria</taxon>
        <taxon>Neisseriales</taxon>
        <taxon>Chitinibacteraceae</taxon>
        <taxon>Chitiniphilus</taxon>
    </lineage>
</organism>
<dbReference type="Gene3D" id="2.40.50.230">
    <property type="entry name" value="Gp5 N-terminal domain"/>
    <property type="match status" value="1"/>
</dbReference>
<gene>
    <name evidence="2" type="ORF">N8I74_15370</name>
</gene>
<feature type="domain" description="Gp5/Type VI secretion system Vgr protein OB-fold" evidence="1">
    <location>
        <begin position="22"/>
        <end position="98"/>
    </location>
</feature>
<evidence type="ECO:0000259" key="1">
    <source>
        <dbReference type="Pfam" id="PF04717"/>
    </source>
</evidence>
<dbReference type="RefSeq" id="WP_263123987.1">
    <property type="nucleotide sequence ID" value="NZ_CP106753.1"/>
</dbReference>
<name>A0ABY6DJY9_9NEIS</name>
<keyword evidence="3" id="KW-1185">Reference proteome</keyword>
<dbReference type="Pfam" id="PF04717">
    <property type="entry name" value="Phage_base_V"/>
    <property type="match status" value="1"/>
</dbReference>
<reference evidence="2" key="1">
    <citation type="submission" date="2022-10" db="EMBL/GenBank/DDBJ databases">
        <title>Chitiniphilus purpureus sp. nov., a novel chitin-degrading bacterium isolated from crawfish pond sediment.</title>
        <authorList>
            <person name="Li K."/>
        </authorList>
    </citation>
    <scope>NUCLEOTIDE SEQUENCE</scope>
    <source>
        <strain evidence="2">CD1</strain>
    </source>
</reference>
<dbReference type="InterPro" id="IPR006531">
    <property type="entry name" value="Gp5/Vgr_OB"/>
</dbReference>
<dbReference type="EMBL" id="CP106753">
    <property type="protein sequence ID" value="UXY14684.1"/>
    <property type="molecule type" value="Genomic_DNA"/>
</dbReference>
<dbReference type="Proteomes" id="UP001061302">
    <property type="component" value="Chromosome"/>
</dbReference>
<accession>A0ABY6DJY9</accession>
<dbReference type="InterPro" id="IPR037026">
    <property type="entry name" value="Vgr_OB-fold_dom_sf"/>
</dbReference>